<proteinExistence type="predicted"/>
<gene>
    <name evidence="1" type="ORF">MERGE_002637</name>
</gene>
<dbReference type="OrthoDB" id="5394539at2759"/>
<evidence type="ECO:0000313" key="1">
    <source>
        <dbReference type="EMBL" id="QSL65327.1"/>
    </source>
</evidence>
<protein>
    <submittedName>
        <fullName evidence="1">Uncharacterized protein</fullName>
    </submittedName>
</protein>
<evidence type="ECO:0000313" key="2">
    <source>
        <dbReference type="Proteomes" id="UP000663699"/>
    </source>
</evidence>
<dbReference type="SUPFAM" id="SSF141000">
    <property type="entry name" value="Glu-tRNAGln amidotransferase C subunit"/>
    <property type="match status" value="1"/>
</dbReference>
<dbReference type="InterPro" id="IPR036113">
    <property type="entry name" value="Asp/Glu-ADT_sf_sub_c"/>
</dbReference>
<organism evidence="1 2">
    <name type="scientific">Pneumocystis wakefieldiae</name>
    <dbReference type="NCBI Taxonomy" id="38082"/>
    <lineage>
        <taxon>Eukaryota</taxon>
        <taxon>Fungi</taxon>
        <taxon>Dikarya</taxon>
        <taxon>Ascomycota</taxon>
        <taxon>Taphrinomycotina</taxon>
        <taxon>Pneumocystomycetes</taxon>
        <taxon>Pneumocystaceae</taxon>
        <taxon>Pneumocystis</taxon>
    </lineage>
</organism>
<dbReference type="AlphaFoldDB" id="A0A899G9S8"/>
<name>A0A899G9S8_9ASCO</name>
<reference evidence="1" key="1">
    <citation type="submission" date="2020-06" db="EMBL/GenBank/DDBJ databases">
        <title>Genomes of multiple members of Pneumocystis genus reveal paths to human pathogen Pneumocystis jirovecii.</title>
        <authorList>
            <person name="Cisse O.H."/>
            <person name="Ma L."/>
            <person name="Dekker J."/>
            <person name="Khil P."/>
            <person name="Jo J."/>
            <person name="Brenchley J."/>
            <person name="Blair R."/>
            <person name="Pahar B."/>
            <person name="Chabe M."/>
            <person name="Van Rompay K.A."/>
            <person name="Keesler R."/>
            <person name="Sukura A."/>
            <person name="Hirsch V."/>
            <person name="Kutty G."/>
            <person name="Liu Y."/>
            <person name="Peng L."/>
            <person name="Chen J."/>
            <person name="Song J."/>
            <person name="Weissenbacher-Lang C."/>
            <person name="Xu J."/>
            <person name="Upham N.S."/>
            <person name="Stajich J.E."/>
            <person name="Cuomo C.A."/>
            <person name="Cushion M.T."/>
            <person name="Kovacs J.A."/>
        </authorList>
    </citation>
    <scope>NUCLEOTIDE SEQUENCE</scope>
    <source>
        <strain evidence="1">2A</strain>
    </source>
</reference>
<accession>A0A899G9S8</accession>
<dbReference type="EMBL" id="CP054537">
    <property type="protein sequence ID" value="QSL65327.1"/>
    <property type="molecule type" value="Genomic_DNA"/>
</dbReference>
<dbReference type="Proteomes" id="UP000663699">
    <property type="component" value="Chromosome 6"/>
</dbReference>
<dbReference type="GO" id="GO:0006450">
    <property type="term" value="P:regulation of translational fidelity"/>
    <property type="evidence" value="ECO:0007669"/>
    <property type="project" value="InterPro"/>
</dbReference>
<keyword evidence="2" id="KW-1185">Reference proteome</keyword>
<sequence>MHRFFPRSKRTILGLNPDIWVNTQRKINTSKDITEHLDMYISSEDCSLCSEKNRVVKISDDTLKNLCKWALLSFPKGEKKEKLIQKISANIDLVKSIEDVDVKYVRRLVSVRKDGPVLLTHEDLSDETEEPCEWDALGLTKNKEGHFFVLKK</sequence>